<dbReference type="EMBL" id="MN739503">
    <property type="protein sequence ID" value="QHT08884.1"/>
    <property type="molecule type" value="Genomic_DNA"/>
</dbReference>
<dbReference type="Pfam" id="PF09159">
    <property type="entry name" value="Ydc2-catalyt"/>
    <property type="match status" value="1"/>
</dbReference>
<organism evidence="3">
    <name type="scientific">viral metagenome</name>
    <dbReference type="NCBI Taxonomy" id="1070528"/>
    <lineage>
        <taxon>unclassified sequences</taxon>
        <taxon>metagenomes</taxon>
        <taxon>organismal metagenomes</taxon>
    </lineage>
</organism>
<evidence type="ECO:0000256" key="1">
    <source>
        <dbReference type="ARBA" id="ARBA00022801"/>
    </source>
</evidence>
<dbReference type="InterPro" id="IPR036397">
    <property type="entry name" value="RNaseH_sf"/>
</dbReference>
<dbReference type="SUPFAM" id="SSF53098">
    <property type="entry name" value="Ribonuclease H-like"/>
    <property type="match status" value="2"/>
</dbReference>
<dbReference type="GO" id="GO:0006310">
    <property type="term" value="P:DNA recombination"/>
    <property type="evidence" value="ECO:0007669"/>
    <property type="project" value="InterPro"/>
</dbReference>
<dbReference type="Pfam" id="PF04848">
    <property type="entry name" value="Pox_A22"/>
    <property type="match status" value="1"/>
</dbReference>
<name>A0A6C0CYM2_9ZZZZ</name>
<dbReference type="InterPro" id="IPR015242">
    <property type="entry name" value="Ydc2_cat"/>
</dbReference>
<evidence type="ECO:0000259" key="2">
    <source>
        <dbReference type="Pfam" id="PF09159"/>
    </source>
</evidence>
<protein>
    <recommendedName>
        <fullName evidence="2">Mitochondrial resolvase Ydc2 catalytic domain-containing protein</fullName>
    </recommendedName>
</protein>
<dbReference type="GO" id="GO:0000287">
    <property type="term" value="F:magnesium ion binding"/>
    <property type="evidence" value="ECO:0007669"/>
    <property type="project" value="InterPro"/>
</dbReference>
<accession>A0A6C0CYM2</accession>
<dbReference type="InterPro" id="IPR012337">
    <property type="entry name" value="RNaseH-like_sf"/>
</dbReference>
<dbReference type="InterPro" id="IPR006932">
    <property type="entry name" value="HJ-resolvase_A22"/>
</dbReference>
<keyword evidence="1" id="KW-0378">Hydrolase</keyword>
<sequence>MKLLSIDVGIKNLALCLIELDKENKYSIEKWDVINLCNEVKQSCECGKNASYTFNNKFYCKKHSKNSNKNILCKELEENKLKKIKIKDLKELLKKENIPFPQDKSKPIIIDYLKTYLPTHFVMPFNNTIKTNDLSLIDIGLNMKELLDQLYENIKIDKVIIENQISPIANRMKTLQGMIAQYFIMNNVVNIEFISASNKLKDFNTNKNTTYSERKKKGIEICEELLVNNECLNKYLVMFVESKKKDDLADCFLQGLWYLKENYKIIYN</sequence>
<dbReference type="GO" id="GO:0006281">
    <property type="term" value="P:DNA repair"/>
    <property type="evidence" value="ECO:0007669"/>
    <property type="project" value="InterPro"/>
</dbReference>
<evidence type="ECO:0000313" key="3">
    <source>
        <dbReference type="EMBL" id="QHT08884.1"/>
    </source>
</evidence>
<reference evidence="3" key="1">
    <citation type="journal article" date="2020" name="Nature">
        <title>Giant virus diversity and host interactions through global metagenomics.</title>
        <authorList>
            <person name="Schulz F."/>
            <person name="Roux S."/>
            <person name="Paez-Espino D."/>
            <person name="Jungbluth S."/>
            <person name="Walsh D.A."/>
            <person name="Denef V.J."/>
            <person name="McMahon K.D."/>
            <person name="Konstantinidis K.T."/>
            <person name="Eloe-Fadrosh E.A."/>
            <person name="Kyrpides N.C."/>
            <person name="Woyke T."/>
        </authorList>
    </citation>
    <scope>NUCLEOTIDE SEQUENCE</scope>
    <source>
        <strain evidence="3">GVMAG-M-3300023109-53</strain>
    </source>
</reference>
<proteinExistence type="predicted"/>
<feature type="domain" description="Mitochondrial resolvase Ydc2 catalytic" evidence="2">
    <location>
        <begin position="4"/>
        <end position="48"/>
    </location>
</feature>
<dbReference type="Gene3D" id="3.30.420.10">
    <property type="entry name" value="Ribonuclease H-like superfamily/Ribonuclease H"/>
    <property type="match status" value="1"/>
</dbReference>
<dbReference type="AlphaFoldDB" id="A0A6C0CYM2"/>
<dbReference type="GO" id="GO:0016788">
    <property type="term" value="F:hydrolase activity, acting on ester bonds"/>
    <property type="evidence" value="ECO:0007669"/>
    <property type="project" value="InterPro"/>
</dbReference>
<dbReference type="GO" id="GO:0000400">
    <property type="term" value="F:four-way junction DNA binding"/>
    <property type="evidence" value="ECO:0007669"/>
    <property type="project" value="InterPro"/>
</dbReference>